<feature type="compositionally biased region" description="Low complexity" evidence="1">
    <location>
        <begin position="196"/>
        <end position="209"/>
    </location>
</feature>
<feature type="region of interest" description="Disordered" evidence="1">
    <location>
        <begin position="94"/>
        <end position="166"/>
    </location>
</feature>
<dbReference type="AlphaFoldDB" id="A0AAD4CY25"/>
<keyword evidence="4" id="KW-1185">Reference proteome</keyword>
<feature type="compositionally biased region" description="Low complexity" evidence="1">
    <location>
        <begin position="1031"/>
        <end position="1040"/>
    </location>
</feature>
<feature type="region of interest" description="Disordered" evidence="1">
    <location>
        <begin position="1"/>
        <end position="74"/>
    </location>
</feature>
<feature type="compositionally biased region" description="Basic and acidic residues" evidence="1">
    <location>
        <begin position="985"/>
        <end position="997"/>
    </location>
</feature>
<feature type="compositionally biased region" description="Basic and acidic residues" evidence="1">
    <location>
        <begin position="1005"/>
        <end position="1015"/>
    </location>
</feature>
<feature type="compositionally biased region" description="Low complexity" evidence="1">
    <location>
        <begin position="910"/>
        <end position="928"/>
    </location>
</feature>
<sequence length="1239" mass="134926">MSNYPPTPPNFGGSAHNSTQWPTALPHNSPFHLNTSPVYQQLQSGPRNFMDYPTGNEGNYHTNPPLPGLGTPGATGPLPLAPFPFMAPFPATQLPAPTHSSMPLDSAPNSTLSNYPPASTFQAHNKGDSHLTTSSRSTDDLDREEGELTDREGVMSTRPTMMPQDSRELRGLAQTKAAQADLGGDQFSELEEGETSSVHSRSSSRESGSPYNPPLSMDASPVIPPSAIHYKPHLPSKPSSANTPENTTPLSSINHGLSNGKRSPAQLRVQAQGALLSLAPHNIRYHELVGEGINPMVLKRLYEEVGIKVTSPRPDTTACSSVEHGPPTTQSRPVETTPAQEQVTRISNSNTVPKEITPPSGLVGSATNQVSPRLEKSKPMERKEVIARMLAAKAAKSSGSSTSSQAANVTKEPIPETTTSINIENGLVSSSSEDSAKEKEVRVREKNKAKTELARQRIEQLKKQGLTRSQQKTQTDSFPLDKPHPSVKIGETADTPSNTAAILHPLPERPPEPETQESRIPGLFMAESGPVISDDSFVSPAQGLMVDPTPQPRINQRKRPRASDFDEPIPLPKKPLGNGTSHFPEDRLIIDISDDELYEDEDDEMEIDDYPEDKSQDDMSFAPEQSLRPLLPQRSLTSSSQPFSTSATPQLPRNNDQEDLRRRDMEILAMHKRIAELEQRKKAKLVASCTQSPHALDSSASTPLSIAAIDIDNSNASLDVATTTEGLEADSEPLAAPKGTGLPPLVSPSSKVKELECVRAKILRKREIESGIPALDAELERSEAKLGYLKDEQGLVLLEIARGKEGRQQLLHELNNLDLELNGVTLEEVEEELCKARADEQRQAIDKASIIDQNESTIDKSQTPATFDIQQRTAPTIEDLVNANAVTTSAPGSVSSHPDNEMDEGEPSSDSDSSMSSSESEGSAMNESNDSDSDRDSEGSGSDQDASGRKTPASGLIISENQEGVDDIKPDNSGGLGAANPSHPLPERPRFTDKGNEADLVLDTRQQEFEEHGNEPDESSDSEAYEPPEPEAASSPPGSDYTPSFIPPSHGLVDDAKDISQPPTDQPRNGGELLTGMVQEVDTIDHPPIDILENAPPQEGSEHRFTPYISPLKNFTGYRYHPNYTEGATDGYRSLTYSHNIDTMKYLCPFESAGGVCNDRSCEFQHFRDMSLSDDKILIEMGSVREGKTPEERDTYTAGLKEIINDMRRDKVKDFNTVATEIAAYRRRFLQDPSRILPL</sequence>
<evidence type="ECO:0000313" key="3">
    <source>
        <dbReference type="EMBL" id="KAF9894578.1"/>
    </source>
</evidence>
<name>A0AAD4CY25_ASPNN</name>
<feature type="compositionally biased region" description="Polar residues" evidence="1">
    <location>
        <begin position="466"/>
        <end position="477"/>
    </location>
</feature>
<feature type="region of interest" description="Disordered" evidence="1">
    <location>
        <begin position="633"/>
        <end position="659"/>
    </location>
</feature>
<reference evidence="3" key="1">
    <citation type="journal article" date="2019" name="Beilstein J. Org. Chem.">
        <title>Nanangenines: drimane sesquiterpenoids as the dominant metabolite cohort of a novel Australian fungus, Aspergillus nanangensis.</title>
        <authorList>
            <person name="Lacey H.J."/>
            <person name="Gilchrist C.L.M."/>
            <person name="Crombie A."/>
            <person name="Kalaitzis J.A."/>
            <person name="Vuong D."/>
            <person name="Rutledge P.J."/>
            <person name="Turner P."/>
            <person name="Pitt J.I."/>
            <person name="Lacey E."/>
            <person name="Chooi Y.H."/>
            <person name="Piggott A.M."/>
        </authorList>
    </citation>
    <scope>NUCLEOTIDE SEQUENCE</scope>
    <source>
        <strain evidence="3">MST-FP2251</strain>
    </source>
</reference>
<dbReference type="Pfam" id="PF10650">
    <property type="entry name" value="zf-C3H1"/>
    <property type="match status" value="1"/>
</dbReference>
<feature type="region of interest" description="Disordered" evidence="1">
    <location>
        <begin position="727"/>
        <end position="747"/>
    </location>
</feature>
<feature type="compositionally biased region" description="Polar residues" evidence="1">
    <location>
        <begin position="327"/>
        <end position="352"/>
    </location>
</feature>
<feature type="compositionally biased region" description="Polar residues" evidence="1">
    <location>
        <begin position="237"/>
        <end position="259"/>
    </location>
</feature>
<feature type="region of interest" description="Disordered" evidence="1">
    <location>
        <begin position="888"/>
        <end position="1072"/>
    </location>
</feature>
<feature type="region of interest" description="Disordered" evidence="1">
    <location>
        <begin position="394"/>
        <end position="589"/>
    </location>
</feature>
<dbReference type="InterPro" id="IPR019607">
    <property type="entry name" value="Putative_zinc-finger_domain"/>
</dbReference>
<evidence type="ECO:0000259" key="2">
    <source>
        <dbReference type="Pfam" id="PF10650"/>
    </source>
</evidence>
<organism evidence="3 4">
    <name type="scientific">Aspergillus nanangensis</name>
    <dbReference type="NCBI Taxonomy" id="2582783"/>
    <lineage>
        <taxon>Eukaryota</taxon>
        <taxon>Fungi</taxon>
        <taxon>Dikarya</taxon>
        <taxon>Ascomycota</taxon>
        <taxon>Pezizomycotina</taxon>
        <taxon>Eurotiomycetes</taxon>
        <taxon>Eurotiomycetidae</taxon>
        <taxon>Eurotiales</taxon>
        <taxon>Aspergillaceae</taxon>
        <taxon>Aspergillus</taxon>
        <taxon>Aspergillus subgen. Circumdati</taxon>
    </lineage>
</organism>
<feature type="compositionally biased region" description="Low complexity" evidence="1">
    <location>
        <begin position="394"/>
        <end position="407"/>
    </location>
</feature>
<dbReference type="EMBL" id="VCAU01000003">
    <property type="protein sequence ID" value="KAF9894578.1"/>
    <property type="molecule type" value="Genomic_DNA"/>
</dbReference>
<proteinExistence type="predicted"/>
<evidence type="ECO:0000313" key="4">
    <source>
        <dbReference type="Proteomes" id="UP001194746"/>
    </source>
</evidence>
<evidence type="ECO:0000256" key="1">
    <source>
        <dbReference type="SAM" id="MobiDB-lite"/>
    </source>
</evidence>
<feature type="domain" description="Putative zinc-finger" evidence="2">
    <location>
        <begin position="1147"/>
        <end position="1168"/>
    </location>
</feature>
<feature type="compositionally biased region" description="Polar residues" evidence="1">
    <location>
        <begin position="31"/>
        <end position="46"/>
    </location>
</feature>
<reference evidence="3" key="2">
    <citation type="submission" date="2020-02" db="EMBL/GenBank/DDBJ databases">
        <authorList>
            <person name="Gilchrist C.L.M."/>
            <person name="Chooi Y.-H."/>
        </authorList>
    </citation>
    <scope>NUCLEOTIDE SEQUENCE</scope>
    <source>
        <strain evidence="3">MST-FP2251</strain>
    </source>
</reference>
<feature type="compositionally biased region" description="Acidic residues" evidence="1">
    <location>
        <begin position="1016"/>
        <end position="1029"/>
    </location>
</feature>
<comment type="caution">
    <text evidence="3">The sequence shown here is derived from an EMBL/GenBank/DDBJ whole genome shotgun (WGS) entry which is preliminary data.</text>
</comment>
<dbReference type="Proteomes" id="UP001194746">
    <property type="component" value="Unassembled WGS sequence"/>
</dbReference>
<feature type="region of interest" description="Disordered" evidence="1">
    <location>
        <begin position="312"/>
        <end position="380"/>
    </location>
</feature>
<feature type="compositionally biased region" description="Polar residues" evidence="1">
    <location>
        <begin position="888"/>
        <end position="897"/>
    </location>
</feature>
<protein>
    <recommendedName>
        <fullName evidence="2">Putative zinc-finger domain-containing protein</fullName>
    </recommendedName>
</protein>
<feature type="compositionally biased region" description="Basic and acidic residues" evidence="1">
    <location>
        <begin position="434"/>
        <end position="462"/>
    </location>
</feature>
<feature type="region of interest" description="Disordered" evidence="1">
    <location>
        <begin position="184"/>
        <end position="259"/>
    </location>
</feature>
<feature type="compositionally biased region" description="Low complexity" evidence="1">
    <location>
        <begin position="635"/>
        <end position="648"/>
    </location>
</feature>
<accession>A0AAD4CY25</accession>
<feature type="compositionally biased region" description="Polar residues" evidence="1">
    <location>
        <begin position="98"/>
        <end position="123"/>
    </location>
</feature>
<gene>
    <name evidence="3" type="ORF">FE257_006464</name>
</gene>